<dbReference type="GO" id="GO:0005829">
    <property type="term" value="C:cytosol"/>
    <property type="evidence" value="ECO:0007669"/>
    <property type="project" value="TreeGrafter"/>
</dbReference>
<dbReference type="AlphaFoldDB" id="A0A9P1IIG9"/>
<comment type="caution">
    <text evidence="3">The sequence shown here is derived from an EMBL/GenBank/DDBJ whole genome shotgun (WGS) entry which is preliminary data.</text>
</comment>
<dbReference type="OrthoDB" id="10258062at2759"/>
<evidence type="ECO:0000256" key="1">
    <source>
        <dbReference type="ARBA" id="ARBA00006133"/>
    </source>
</evidence>
<dbReference type="Proteomes" id="UP001152747">
    <property type="component" value="Unassembled WGS sequence"/>
</dbReference>
<dbReference type="GO" id="GO:0051879">
    <property type="term" value="F:Hsp90 protein binding"/>
    <property type="evidence" value="ECO:0007669"/>
    <property type="project" value="TreeGrafter"/>
</dbReference>
<evidence type="ECO:0000259" key="2">
    <source>
        <dbReference type="Pfam" id="PF10193"/>
    </source>
</evidence>
<comment type="similarity">
    <text evidence="1">Belongs to the TEL2 family.</text>
</comment>
<dbReference type="Pfam" id="PF10193">
    <property type="entry name" value="Telomere_reg-2"/>
    <property type="match status" value="1"/>
</dbReference>
<gene>
    <name evidence="3" type="ORF">CAMP_LOCUS7363</name>
</gene>
<keyword evidence="4" id="KW-1185">Reference proteome</keyword>
<proteinExistence type="inferred from homology"/>
<organism evidence="3 4">
    <name type="scientific">Caenorhabditis angaria</name>
    <dbReference type="NCBI Taxonomy" id="860376"/>
    <lineage>
        <taxon>Eukaryota</taxon>
        <taxon>Metazoa</taxon>
        <taxon>Ecdysozoa</taxon>
        <taxon>Nematoda</taxon>
        <taxon>Chromadorea</taxon>
        <taxon>Rhabditida</taxon>
        <taxon>Rhabditina</taxon>
        <taxon>Rhabditomorpha</taxon>
        <taxon>Rhabditoidea</taxon>
        <taxon>Rhabditidae</taxon>
        <taxon>Peloderinae</taxon>
        <taxon>Caenorhabditis</taxon>
    </lineage>
</organism>
<dbReference type="InterPro" id="IPR051970">
    <property type="entry name" value="TEL2_Regulation"/>
</dbReference>
<evidence type="ECO:0000313" key="4">
    <source>
        <dbReference type="Proteomes" id="UP001152747"/>
    </source>
</evidence>
<reference evidence="3" key="1">
    <citation type="submission" date="2022-11" db="EMBL/GenBank/DDBJ databases">
        <authorList>
            <person name="Kikuchi T."/>
        </authorList>
    </citation>
    <scope>NUCLEOTIDE SEQUENCE</scope>
    <source>
        <strain evidence="3">PS1010</strain>
    </source>
</reference>
<accession>A0A9P1IIG9</accession>
<dbReference type="EMBL" id="CANHGI010000003">
    <property type="protein sequence ID" value="CAI5444726.1"/>
    <property type="molecule type" value="Genomic_DNA"/>
</dbReference>
<dbReference type="PANTHER" id="PTHR15830">
    <property type="entry name" value="TELOMERE LENGTH REGULATION PROTEIN TEL2 FAMILY MEMBER"/>
    <property type="match status" value="1"/>
</dbReference>
<dbReference type="InterPro" id="IPR019337">
    <property type="entry name" value="Telomere_length_regulation_dom"/>
</dbReference>
<feature type="domain" description="Telomere length regulation protein conserved" evidence="2">
    <location>
        <begin position="488"/>
        <end position="593"/>
    </location>
</feature>
<dbReference type="GO" id="GO:0051083">
    <property type="term" value="P:'de novo' cotranslational protein folding"/>
    <property type="evidence" value="ECO:0007669"/>
    <property type="project" value="TreeGrafter"/>
</dbReference>
<dbReference type="Gene3D" id="1.25.40.720">
    <property type="entry name" value="Telomere length regulation protein 2, C-terminal domain"/>
    <property type="match status" value="1"/>
</dbReference>
<dbReference type="InterPro" id="IPR038528">
    <property type="entry name" value="TEL2_C_sf"/>
</dbReference>
<evidence type="ECO:0000313" key="3">
    <source>
        <dbReference type="EMBL" id="CAI5444726.1"/>
    </source>
</evidence>
<dbReference type="PANTHER" id="PTHR15830:SF10">
    <property type="entry name" value="TELOMERE LENGTH REGULATION PROTEIN TEL2 HOMOLOG"/>
    <property type="match status" value="1"/>
</dbReference>
<protein>
    <recommendedName>
        <fullName evidence="2">Telomere length regulation protein conserved domain-containing protein</fullName>
    </recommendedName>
</protein>
<name>A0A9P1IIG9_9PELO</name>
<dbReference type="GO" id="GO:0042162">
    <property type="term" value="F:telomeric DNA binding"/>
    <property type="evidence" value="ECO:0007669"/>
    <property type="project" value="TreeGrafter"/>
</dbReference>
<sequence>MFKRIRECSERAVFISLIDEPANNFEIDDFLQNFDVIHKFLTKNEVQVKVTNVILKMEPIETIRKLSEGFKNHQEEFIILIYWLEKLLEIHLAKIFEESLDIEPDDENSQQKLNEFIKSLIFLPDRVSNCGTKAKNKEEMDIVRNCLLEIENNFCDSITRSLSLAHSKLGKSDLINLKTIAEFVSKGMNLKIKNSKLSYFIFEWITEQNKNDVKWDRVAQRLFKDQTFGGAREYETLIIDIIINSKSVDQLKRCFGTGRNPIIDRILTVKMLFQRVISPLILRNIIDFYEKDTLTLRRILEYSIKIWTSFEFVRNSTLEKQRHISRLILYIIYILKKQNIKESIWQKVFYAISEGIQIRLSNSEMEIRQTAMFIGEIVSELNIEEMKKDGKEVDENARLKFEYEENEWVNEMKSIRESGISISIEPPTISAPQFHSHILQKPESLPIPDLNLDSDDEEDFPIFEVPESEKNFERLQKNQEPLKKFEPPKYIMDAFEMLLEKEKYEKFEAALNSIESLVRKNAIGFNQISDNLVRRLVFLDDIFSTPNFEEIQKRSIISCFVIKPHCVLSIIDLFLNNSSTMSHRYLILECIRNASKELSQPKELIKEKKKIEKENEENSWKNVVEARIRKNTKIFERAKDVKLVENRLGKCVNLFFYPLFVQSTGEHLQLQGRDTNLLSKLIYTITEVYLNAGLCPSISKMSQSLIQYVTPARFSEDPHIRISVLFAFCAVVETLSFEHIQSIFEKSQIEDWATWASQIANNQDSHEHERKLAECLINQIWKKINT</sequence>